<dbReference type="GO" id="GO:0034480">
    <property type="term" value="F:phosphatidylcholine phospholipase C activity"/>
    <property type="evidence" value="ECO:0007669"/>
    <property type="project" value="UniProtKB-EC"/>
</dbReference>
<evidence type="ECO:0000256" key="5">
    <source>
        <dbReference type="ARBA" id="ARBA00023026"/>
    </source>
</evidence>
<keyword evidence="3" id="KW-0964">Secreted</keyword>
<proteinExistence type="inferred from homology"/>
<feature type="region of interest" description="Disordered" evidence="7">
    <location>
        <begin position="489"/>
        <end position="520"/>
    </location>
</feature>
<evidence type="ECO:0000256" key="2">
    <source>
        <dbReference type="ARBA" id="ARBA00012018"/>
    </source>
</evidence>
<evidence type="ECO:0000256" key="1">
    <source>
        <dbReference type="ARBA" id="ARBA00009717"/>
    </source>
</evidence>
<organism evidence="8 9">
    <name type="scientific">Acidithrix ferrooxidans</name>
    <dbReference type="NCBI Taxonomy" id="1280514"/>
    <lineage>
        <taxon>Bacteria</taxon>
        <taxon>Bacillati</taxon>
        <taxon>Actinomycetota</taxon>
        <taxon>Acidimicrobiia</taxon>
        <taxon>Acidimicrobiales</taxon>
        <taxon>Acidimicrobiaceae</taxon>
        <taxon>Acidithrix</taxon>
    </lineage>
</organism>
<keyword evidence="5" id="KW-0843">Virulence</keyword>
<gene>
    <name evidence="8" type="primary">plcB</name>
    <name evidence="8" type="ORF">AXFE_11670</name>
</gene>
<dbReference type="PROSITE" id="PS51257">
    <property type="entry name" value="PROKAR_LIPOPROTEIN"/>
    <property type="match status" value="1"/>
</dbReference>
<keyword evidence="3" id="KW-0134">Cell wall</keyword>
<evidence type="ECO:0000313" key="8">
    <source>
        <dbReference type="EMBL" id="KJF17885.1"/>
    </source>
</evidence>
<dbReference type="NCBIfam" id="TIGR01409">
    <property type="entry name" value="TAT_signal_seq"/>
    <property type="match status" value="1"/>
</dbReference>
<sequence length="520" mass="56551">MNRNSDQFLDRRRFLKGALAGGLAALAASCGNSKTISKAIAIPPAGSDLGAIEHVIFLMQENRSFDHYFGTYPGVRGFDDHPSGQLGAFSQAFAANTTIPPLGRLLPFRLNTSSKVGECTFDLAHDWQTQHECWDHGSMARFVSTHTDPLHEGVANGVLTMGYYLRQDLPYHYGLADAFTLCDGYHASVLGPTHPNRLMSISGTIDPNGSHGGPVLITNSSPSARFSVDWTTMPEVLEDANISWKVYTPPGPLYRVDNPEVLWISDAILPYFSQYRHKGSSLYEKAFTPTFPDTFMTDIHNDSLPSVSWVIPPLGYDEHPPAPPALGAWFIDQLLSALIASPKVWSKTVLFISWDENDGFFDHVPPLVPPPGTEGEYITKSPLDGSSGGINGPIGLGMRVPMLVVSPFSKGGYINSETFDHTSQLRFLEERFGVQAPNISKWRRSAVGDLTSTLAMKAPNFIAPNLPSPIANTASELASLGCGPGDLQEVDYSQAPYPIPSPQTMATQEAGTAKRRPSQS</sequence>
<dbReference type="EC" id="3.1.4.3" evidence="2"/>
<dbReference type="PANTHER" id="PTHR31956:SF1">
    <property type="entry name" value="NON-SPECIFIC PHOSPHOLIPASE C1"/>
    <property type="match status" value="1"/>
</dbReference>
<dbReference type="CDD" id="cd16014">
    <property type="entry name" value="PLC"/>
    <property type="match status" value="1"/>
</dbReference>
<name>A0A0D8HIW6_9ACTN</name>
<dbReference type="Proteomes" id="UP000032360">
    <property type="component" value="Unassembled WGS sequence"/>
</dbReference>
<evidence type="ECO:0000256" key="6">
    <source>
        <dbReference type="ARBA" id="ARBA00048421"/>
    </source>
</evidence>
<evidence type="ECO:0000256" key="4">
    <source>
        <dbReference type="ARBA" id="ARBA00022801"/>
    </source>
</evidence>
<accession>A0A0D8HIW6</accession>
<dbReference type="InterPro" id="IPR007312">
    <property type="entry name" value="Phosphoesterase"/>
</dbReference>
<dbReference type="EMBL" id="JXYS01000027">
    <property type="protein sequence ID" value="KJF17885.1"/>
    <property type="molecule type" value="Genomic_DNA"/>
</dbReference>
<dbReference type="Pfam" id="PF04185">
    <property type="entry name" value="Phosphoesterase"/>
    <property type="match status" value="1"/>
</dbReference>
<dbReference type="STRING" id="1280514.AXFE_11670"/>
<dbReference type="InterPro" id="IPR006311">
    <property type="entry name" value="TAT_signal"/>
</dbReference>
<comment type="caution">
    <text evidence="8">The sequence shown here is derived from an EMBL/GenBank/DDBJ whole genome shotgun (WGS) entry which is preliminary data.</text>
</comment>
<dbReference type="PROSITE" id="PS51318">
    <property type="entry name" value="TAT"/>
    <property type="match status" value="1"/>
</dbReference>
<evidence type="ECO:0000313" key="9">
    <source>
        <dbReference type="Proteomes" id="UP000032360"/>
    </source>
</evidence>
<evidence type="ECO:0000256" key="7">
    <source>
        <dbReference type="SAM" id="MobiDB-lite"/>
    </source>
</evidence>
<dbReference type="RefSeq" id="WP_052604934.1">
    <property type="nucleotide sequence ID" value="NZ_JXYS01000027.1"/>
</dbReference>
<comment type="catalytic activity">
    <reaction evidence="6">
        <text>a 1,2-diacyl-sn-glycero-3-phosphocholine + H2O = phosphocholine + a 1,2-diacyl-sn-glycerol + H(+)</text>
        <dbReference type="Rhea" id="RHEA:10604"/>
        <dbReference type="ChEBI" id="CHEBI:15377"/>
        <dbReference type="ChEBI" id="CHEBI:15378"/>
        <dbReference type="ChEBI" id="CHEBI:17815"/>
        <dbReference type="ChEBI" id="CHEBI:57643"/>
        <dbReference type="ChEBI" id="CHEBI:295975"/>
        <dbReference type="EC" id="3.1.4.3"/>
    </reaction>
    <physiologicalReaction direction="left-to-right" evidence="6">
        <dbReference type="Rhea" id="RHEA:10605"/>
    </physiologicalReaction>
</comment>
<dbReference type="Gene3D" id="3.40.720.10">
    <property type="entry name" value="Alkaline Phosphatase, subunit A"/>
    <property type="match status" value="2"/>
</dbReference>
<evidence type="ECO:0000256" key="3">
    <source>
        <dbReference type="ARBA" id="ARBA00022512"/>
    </source>
</evidence>
<comment type="similarity">
    <text evidence="1">Belongs to the bacterial phospholipase C family.</text>
</comment>
<keyword evidence="4 8" id="KW-0378">Hydrolase</keyword>
<dbReference type="OrthoDB" id="4181857at2"/>
<protein>
    <recommendedName>
        <fullName evidence="2">phospholipase C</fullName>
        <ecNumber evidence="2">3.1.4.3</ecNumber>
    </recommendedName>
</protein>
<dbReference type="InterPro" id="IPR019546">
    <property type="entry name" value="TAT_signal_bac_arc"/>
</dbReference>
<reference evidence="8 9" key="1">
    <citation type="submission" date="2015-01" db="EMBL/GenBank/DDBJ databases">
        <title>Draft genome of the acidophilic iron oxidizer Acidithrix ferrooxidans strain Py-F3.</title>
        <authorList>
            <person name="Poehlein A."/>
            <person name="Eisen S."/>
            <person name="Schloemann M."/>
            <person name="Johnson B.D."/>
            <person name="Daniel R."/>
            <person name="Muehling M."/>
        </authorList>
    </citation>
    <scope>NUCLEOTIDE SEQUENCE [LARGE SCALE GENOMIC DNA]</scope>
    <source>
        <strain evidence="8 9">Py-F3</strain>
    </source>
</reference>
<keyword evidence="9" id="KW-1185">Reference proteome</keyword>
<dbReference type="PANTHER" id="PTHR31956">
    <property type="entry name" value="NON-SPECIFIC PHOSPHOLIPASE C4-RELATED"/>
    <property type="match status" value="1"/>
</dbReference>
<dbReference type="InterPro" id="IPR017850">
    <property type="entry name" value="Alkaline_phosphatase_core_sf"/>
</dbReference>
<dbReference type="AlphaFoldDB" id="A0A0D8HIW6"/>